<organism evidence="1 2">
    <name type="scientific">Hyaloperonospora arabidopsidis (strain Emoy2)</name>
    <name type="common">Downy mildew agent</name>
    <name type="synonym">Peronospora arabidopsidis</name>
    <dbReference type="NCBI Taxonomy" id="559515"/>
    <lineage>
        <taxon>Eukaryota</taxon>
        <taxon>Sar</taxon>
        <taxon>Stramenopiles</taxon>
        <taxon>Oomycota</taxon>
        <taxon>Peronosporomycetes</taxon>
        <taxon>Peronosporales</taxon>
        <taxon>Peronosporaceae</taxon>
        <taxon>Hyaloperonospora</taxon>
    </lineage>
</organism>
<name>M4C1X2_HYAAE</name>
<evidence type="ECO:0000313" key="1">
    <source>
        <dbReference type="EnsemblProtists" id="HpaP813073"/>
    </source>
</evidence>
<dbReference type="Proteomes" id="UP000011713">
    <property type="component" value="Unassembled WGS sequence"/>
</dbReference>
<sequence length="76" mass="8593">MELAGEGEEVAADVVARGVTWDPKERVVVALEWERGPWVYHLALRCRLVVEGRRNVTPSVRHVLPCHVIGGTHWKI</sequence>
<dbReference type="InParanoid" id="M4C1X2"/>
<dbReference type="HOGENOM" id="CLU_2659817_0_0_1"/>
<dbReference type="AlphaFoldDB" id="M4C1X2"/>
<proteinExistence type="predicted"/>
<dbReference type="EMBL" id="JH598108">
    <property type="status" value="NOT_ANNOTATED_CDS"/>
    <property type="molecule type" value="Genomic_DNA"/>
</dbReference>
<dbReference type="EnsemblProtists" id="HpaT813073">
    <property type="protein sequence ID" value="HpaP813073"/>
    <property type="gene ID" value="HpaG813073"/>
</dbReference>
<reference evidence="1" key="2">
    <citation type="submission" date="2015-06" db="UniProtKB">
        <authorList>
            <consortium name="EnsemblProtists"/>
        </authorList>
    </citation>
    <scope>IDENTIFICATION</scope>
    <source>
        <strain evidence="1">Emoy2</strain>
    </source>
</reference>
<dbReference type="VEuPathDB" id="FungiDB:HpaG813073"/>
<protein>
    <submittedName>
        <fullName evidence="1">Uncharacterized protein</fullName>
    </submittedName>
</protein>
<keyword evidence="2" id="KW-1185">Reference proteome</keyword>
<reference evidence="2" key="1">
    <citation type="journal article" date="2010" name="Science">
        <title>Signatures of adaptation to obligate biotrophy in the Hyaloperonospora arabidopsidis genome.</title>
        <authorList>
            <person name="Baxter L."/>
            <person name="Tripathy S."/>
            <person name="Ishaque N."/>
            <person name="Boot N."/>
            <person name="Cabral A."/>
            <person name="Kemen E."/>
            <person name="Thines M."/>
            <person name="Ah-Fong A."/>
            <person name="Anderson R."/>
            <person name="Badejoko W."/>
            <person name="Bittner-Eddy P."/>
            <person name="Boore J.L."/>
            <person name="Chibucos M.C."/>
            <person name="Coates M."/>
            <person name="Dehal P."/>
            <person name="Delehaunty K."/>
            <person name="Dong S."/>
            <person name="Downton P."/>
            <person name="Dumas B."/>
            <person name="Fabro G."/>
            <person name="Fronick C."/>
            <person name="Fuerstenberg S.I."/>
            <person name="Fulton L."/>
            <person name="Gaulin E."/>
            <person name="Govers F."/>
            <person name="Hughes L."/>
            <person name="Humphray S."/>
            <person name="Jiang R.H."/>
            <person name="Judelson H."/>
            <person name="Kamoun S."/>
            <person name="Kyung K."/>
            <person name="Meijer H."/>
            <person name="Minx P."/>
            <person name="Morris P."/>
            <person name="Nelson J."/>
            <person name="Phuntumart V."/>
            <person name="Qutob D."/>
            <person name="Rehmany A."/>
            <person name="Rougon-Cardoso A."/>
            <person name="Ryden P."/>
            <person name="Torto-Alalibo T."/>
            <person name="Studholme D."/>
            <person name="Wang Y."/>
            <person name="Win J."/>
            <person name="Wood J."/>
            <person name="Clifton S.W."/>
            <person name="Rogers J."/>
            <person name="Van den Ackerveken G."/>
            <person name="Jones J.D."/>
            <person name="McDowell J.M."/>
            <person name="Beynon J."/>
            <person name="Tyler B.M."/>
        </authorList>
    </citation>
    <scope>NUCLEOTIDE SEQUENCE [LARGE SCALE GENOMIC DNA]</scope>
    <source>
        <strain evidence="2">Emoy2</strain>
    </source>
</reference>
<evidence type="ECO:0000313" key="2">
    <source>
        <dbReference type="Proteomes" id="UP000011713"/>
    </source>
</evidence>
<accession>M4C1X2</accession>